<name>A0A0E9XTD5_ANGAN</name>
<reference evidence="1" key="2">
    <citation type="journal article" date="2015" name="Fish Shellfish Immunol.">
        <title>Early steps in the European eel (Anguilla anguilla)-Vibrio vulnificus interaction in the gills: Role of the RtxA13 toxin.</title>
        <authorList>
            <person name="Callol A."/>
            <person name="Pajuelo D."/>
            <person name="Ebbesson L."/>
            <person name="Teles M."/>
            <person name="MacKenzie S."/>
            <person name="Amaro C."/>
        </authorList>
    </citation>
    <scope>NUCLEOTIDE SEQUENCE</scope>
</reference>
<evidence type="ECO:0000313" key="1">
    <source>
        <dbReference type="EMBL" id="JAI05915.1"/>
    </source>
</evidence>
<dbReference type="EMBL" id="GBXM01002663">
    <property type="protein sequence ID" value="JAI05915.1"/>
    <property type="molecule type" value="Transcribed_RNA"/>
</dbReference>
<proteinExistence type="predicted"/>
<reference evidence="1" key="1">
    <citation type="submission" date="2014-11" db="EMBL/GenBank/DDBJ databases">
        <authorList>
            <person name="Amaro Gonzalez C."/>
        </authorList>
    </citation>
    <scope>NUCLEOTIDE SEQUENCE</scope>
</reference>
<dbReference type="AlphaFoldDB" id="A0A0E9XTD5"/>
<accession>A0A0E9XTD5</accession>
<organism evidence="1">
    <name type="scientific">Anguilla anguilla</name>
    <name type="common">European freshwater eel</name>
    <name type="synonym">Muraena anguilla</name>
    <dbReference type="NCBI Taxonomy" id="7936"/>
    <lineage>
        <taxon>Eukaryota</taxon>
        <taxon>Metazoa</taxon>
        <taxon>Chordata</taxon>
        <taxon>Craniata</taxon>
        <taxon>Vertebrata</taxon>
        <taxon>Euteleostomi</taxon>
        <taxon>Actinopterygii</taxon>
        <taxon>Neopterygii</taxon>
        <taxon>Teleostei</taxon>
        <taxon>Anguilliformes</taxon>
        <taxon>Anguillidae</taxon>
        <taxon>Anguilla</taxon>
    </lineage>
</organism>
<protein>
    <submittedName>
        <fullName evidence="1">Uncharacterized protein</fullName>
    </submittedName>
</protein>
<sequence length="55" mass="6460">MWIHRNMLSDHSSKVSKEDAKVSKEDAELKSFSTMWIHTLLAKQGWNYPQMVSDH</sequence>